<organism evidence="1 2">
    <name type="scientific">Rattus norvegicus</name>
    <name type="common">Rat</name>
    <dbReference type="NCBI Taxonomy" id="10116"/>
    <lineage>
        <taxon>Eukaryota</taxon>
        <taxon>Metazoa</taxon>
        <taxon>Chordata</taxon>
        <taxon>Craniata</taxon>
        <taxon>Vertebrata</taxon>
        <taxon>Euteleostomi</taxon>
        <taxon>Mammalia</taxon>
        <taxon>Eutheria</taxon>
        <taxon>Euarchontoglires</taxon>
        <taxon>Glires</taxon>
        <taxon>Rodentia</taxon>
        <taxon>Myomorpha</taxon>
        <taxon>Muroidea</taxon>
        <taxon>Muridae</taxon>
        <taxon>Murinae</taxon>
        <taxon>Rattus</taxon>
    </lineage>
</organism>
<name>A6JBF6_RAT</name>
<gene>
    <name evidence="1" type="ORF">rCG_54520</name>
</gene>
<dbReference type="AlphaFoldDB" id="A6JBF6"/>
<evidence type="ECO:0000313" key="2">
    <source>
        <dbReference type="Proteomes" id="UP000234681"/>
    </source>
</evidence>
<dbReference type="EMBL" id="CH473979">
    <property type="protein sequence ID" value="EDM07229.1"/>
    <property type="molecule type" value="Genomic_DNA"/>
</dbReference>
<dbReference type="Proteomes" id="UP000234681">
    <property type="component" value="Chromosome 1"/>
</dbReference>
<reference evidence="1 2" key="1">
    <citation type="submission" date="2005-09" db="EMBL/GenBank/DDBJ databases">
        <authorList>
            <person name="Mural R.J."/>
            <person name="Li P.W."/>
            <person name="Adams M.D."/>
            <person name="Amanatides P.G."/>
            <person name="Baden-Tillson H."/>
            <person name="Barnstead M."/>
            <person name="Chin S.H."/>
            <person name="Dew I."/>
            <person name="Evans C.A."/>
            <person name="Ferriera S."/>
            <person name="Flanigan M."/>
            <person name="Fosler C."/>
            <person name="Glodek A."/>
            <person name="Gu Z."/>
            <person name="Holt R.A."/>
            <person name="Jennings D."/>
            <person name="Kraft C.L."/>
            <person name="Lu F."/>
            <person name="Nguyen T."/>
            <person name="Nusskern D.R."/>
            <person name="Pfannkoch C.M."/>
            <person name="Sitter C."/>
            <person name="Sutton G.G."/>
            <person name="Venter J.C."/>
            <person name="Wang Z."/>
            <person name="Woodage T."/>
            <person name="Zheng X.H."/>
            <person name="Zhong F."/>
        </authorList>
    </citation>
    <scope>NUCLEOTIDE SEQUENCE [LARGE SCALE GENOMIC DNA]</scope>
    <source>
        <strain>BN</strain>
        <strain evidence="2">Sprague-Dawley</strain>
    </source>
</reference>
<evidence type="ECO:0000313" key="1">
    <source>
        <dbReference type="EMBL" id="EDM07229.1"/>
    </source>
</evidence>
<proteinExistence type="predicted"/>
<accession>A6JBF6</accession>
<protein>
    <submittedName>
        <fullName evidence="1">RCG54520</fullName>
    </submittedName>
</protein>
<sequence length="109" mass="11832">MTSLAETHLTVELSERRLGVEVLQAVMTSAVWLCSEVVPTLGPHCLSWKGGPEEDHPGKEANSGGSHMSSLMVAISFECLGYATPHPENMLEETACVARPQLWNVEITI</sequence>